<proteinExistence type="predicted"/>
<organism evidence="2 3">
    <name type="scientific">Parasediminibacterium paludis</name>
    <dbReference type="NCBI Taxonomy" id="908966"/>
    <lineage>
        <taxon>Bacteria</taxon>
        <taxon>Pseudomonadati</taxon>
        <taxon>Bacteroidota</taxon>
        <taxon>Chitinophagia</taxon>
        <taxon>Chitinophagales</taxon>
        <taxon>Chitinophagaceae</taxon>
        <taxon>Parasediminibacterium</taxon>
    </lineage>
</organism>
<feature type="chain" id="PRO_5046084886" description="Cytochrome b562" evidence="1">
    <location>
        <begin position="23"/>
        <end position="136"/>
    </location>
</feature>
<evidence type="ECO:0000313" key="3">
    <source>
        <dbReference type="Proteomes" id="UP001595906"/>
    </source>
</evidence>
<sequence length="136" mass="15014">MKFLKMSLLPAFAVFVSSSVSAQFKLAQWPALQTFHGVMSETFHPSEEGKLEPIKARSTEMYEKAVALSKSAIPDALKAKKGIKEAVAELVKGTKVLDALVKAKVSDEVIKTKLASLHDTFHKIIETCNKEDDEKH</sequence>
<accession>A0ABV8Q1Z4</accession>
<evidence type="ECO:0000313" key="2">
    <source>
        <dbReference type="EMBL" id="MFC4233266.1"/>
    </source>
</evidence>
<feature type="signal peptide" evidence="1">
    <location>
        <begin position="1"/>
        <end position="22"/>
    </location>
</feature>
<name>A0ABV8Q1Z4_9BACT</name>
<protein>
    <recommendedName>
        <fullName evidence="4">Cytochrome b562</fullName>
    </recommendedName>
</protein>
<reference evidence="3" key="1">
    <citation type="journal article" date="2019" name="Int. J. Syst. Evol. Microbiol.">
        <title>The Global Catalogue of Microorganisms (GCM) 10K type strain sequencing project: providing services to taxonomists for standard genome sequencing and annotation.</title>
        <authorList>
            <consortium name="The Broad Institute Genomics Platform"/>
            <consortium name="The Broad Institute Genome Sequencing Center for Infectious Disease"/>
            <person name="Wu L."/>
            <person name="Ma J."/>
        </authorList>
    </citation>
    <scope>NUCLEOTIDE SEQUENCE [LARGE SCALE GENOMIC DNA]</scope>
    <source>
        <strain evidence="3">CECT 8010</strain>
    </source>
</reference>
<dbReference type="Proteomes" id="UP001595906">
    <property type="component" value="Unassembled WGS sequence"/>
</dbReference>
<keyword evidence="3" id="KW-1185">Reference proteome</keyword>
<comment type="caution">
    <text evidence="2">The sequence shown here is derived from an EMBL/GenBank/DDBJ whole genome shotgun (WGS) entry which is preliminary data.</text>
</comment>
<gene>
    <name evidence="2" type="ORF">ACFOW1_15295</name>
</gene>
<dbReference type="EMBL" id="JBHSDC010000029">
    <property type="protein sequence ID" value="MFC4233266.1"/>
    <property type="molecule type" value="Genomic_DNA"/>
</dbReference>
<dbReference type="RefSeq" id="WP_379015476.1">
    <property type="nucleotide sequence ID" value="NZ_JBHSDC010000029.1"/>
</dbReference>
<keyword evidence="1" id="KW-0732">Signal</keyword>
<evidence type="ECO:0008006" key="4">
    <source>
        <dbReference type="Google" id="ProtNLM"/>
    </source>
</evidence>
<evidence type="ECO:0000256" key="1">
    <source>
        <dbReference type="SAM" id="SignalP"/>
    </source>
</evidence>